<proteinExistence type="predicted"/>
<organism evidence="1 2">
    <name type="scientific">Limnospira indica PCC 8005</name>
    <dbReference type="NCBI Taxonomy" id="376219"/>
    <lineage>
        <taxon>Bacteria</taxon>
        <taxon>Bacillati</taxon>
        <taxon>Cyanobacteriota</taxon>
        <taxon>Cyanophyceae</taxon>
        <taxon>Oscillatoriophycideae</taxon>
        <taxon>Oscillatoriales</taxon>
        <taxon>Sirenicapillariaceae</taxon>
        <taxon>Limnospira</taxon>
    </lineage>
</organism>
<gene>
    <name evidence="1" type="ORF">ARTHRO_61189</name>
</gene>
<sequence>MALRKGTIIASAYQVLVKSVNWLLKNSRKFPDLDKLYKYFSPNNFDIQKIVNNCCKIYDKLFSILDERMGVLVVLGE</sequence>
<dbReference type="AlphaFoldDB" id="A0A9P1P245"/>
<name>A0A9P1P245_9CYAN</name>
<dbReference type="Proteomes" id="UP000032946">
    <property type="component" value="Chromosome"/>
</dbReference>
<dbReference type="EMBL" id="FO818640">
    <property type="protein sequence ID" value="CDM98588.1"/>
    <property type="molecule type" value="Genomic_DNA"/>
</dbReference>
<reference evidence="1 2" key="1">
    <citation type="submission" date="2014-02" db="EMBL/GenBank/DDBJ databases">
        <authorList>
            <person name="Genoscope - CEA"/>
        </authorList>
    </citation>
    <scope>NUCLEOTIDE SEQUENCE [LARGE SCALE GENOMIC DNA]</scope>
    <source>
        <strain evidence="1 2">PCC 8005</strain>
    </source>
</reference>
<evidence type="ECO:0000313" key="1">
    <source>
        <dbReference type="EMBL" id="CDM98588.1"/>
    </source>
</evidence>
<protein>
    <submittedName>
        <fullName evidence="1">Uncharacterized protein</fullName>
    </submittedName>
</protein>
<accession>A0A9P1P245</accession>
<keyword evidence="2" id="KW-1185">Reference proteome</keyword>
<evidence type="ECO:0000313" key="2">
    <source>
        <dbReference type="Proteomes" id="UP000032946"/>
    </source>
</evidence>